<dbReference type="Proteomes" id="UP001165302">
    <property type="component" value="Unassembled WGS sequence"/>
</dbReference>
<dbReference type="InterPro" id="IPR036378">
    <property type="entry name" value="FAS1_dom_sf"/>
</dbReference>
<dbReference type="Gene3D" id="2.30.180.10">
    <property type="entry name" value="FAS1 domain"/>
    <property type="match status" value="1"/>
</dbReference>
<protein>
    <recommendedName>
        <fullName evidence="4">Fasciclin domain-containing protein</fullName>
    </recommendedName>
</protein>
<evidence type="ECO:0000313" key="2">
    <source>
        <dbReference type="EMBL" id="MCA5006749.1"/>
    </source>
</evidence>
<dbReference type="PROSITE" id="PS51257">
    <property type="entry name" value="PROKAR_LIPOPROTEIN"/>
    <property type="match status" value="1"/>
</dbReference>
<gene>
    <name evidence="2" type="ORF">IPZ78_16540</name>
</gene>
<evidence type="ECO:0000313" key="3">
    <source>
        <dbReference type="Proteomes" id="UP001165302"/>
    </source>
</evidence>
<evidence type="ECO:0000256" key="1">
    <source>
        <dbReference type="SAM" id="SignalP"/>
    </source>
</evidence>
<sequence>MKNIIKFCFATFLSVLLFASCTKDQIIDGGVSNPKVNMTTYDYLKSHPRGLFDTLIMIIDKGGMVDLINNQKTFFAPTDYSINAYISIRQSEIRRIDERKNYTLDSLFKQFTPQMLRDSMSVYLFPDEIIRTNLDATGKTYQSAFNNYSFLMTLEQHTNDDYNAGGLIPERPSFMYYNRVVGERDVLVAGQLKDPSGNTNLLDVKTICQTTGIHTNTGVLHVLNNGHAWIRSLKLNIK</sequence>
<name>A0ABS7ZDE0_9SPHI</name>
<reference evidence="2" key="1">
    <citation type="submission" date="2020-10" db="EMBL/GenBank/DDBJ databases">
        <authorList>
            <person name="Lu T."/>
            <person name="Wang Q."/>
            <person name="Han X."/>
        </authorList>
    </citation>
    <scope>NUCLEOTIDE SEQUENCE</scope>
    <source>
        <strain evidence="2">WQ 366</strain>
    </source>
</reference>
<dbReference type="RefSeq" id="WP_225555104.1">
    <property type="nucleotide sequence ID" value="NZ_JADEYP010000045.1"/>
</dbReference>
<keyword evidence="3" id="KW-1185">Reference proteome</keyword>
<evidence type="ECO:0008006" key="4">
    <source>
        <dbReference type="Google" id="ProtNLM"/>
    </source>
</evidence>
<feature type="signal peptide" evidence="1">
    <location>
        <begin position="1"/>
        <end position="19"/>
    </location>
</feature>
<organism evidence="2 3">
    <name type="scientific">Sphingobacterium bovistauri</name>
    <dbReference type="NCBI Taxonomy" id="2781959"/>
    <lineage>
        <taxon>Bacteria</taxon>
        <taxon>Pseudomonadati</taxon>
        <taxon>Bacteroidota</taxon>
        <taxon>Sphingobacteriia</taxon>
        <taxon>Sphingobacteriales</taxon>
        <taxon>Sphingobacteriaceae</taxon>
        <taxon>Sphingobacterium</taxon>
    </lineage>
</organism>
<dbReference type="EMBL" id="JADEYP010000045">
    <property type="protein sequence ID" value="MCA5006749.1"/>
    <property type="molecule type" value="Genomic_DNA"/>
</dbReference>
<keyword evidence="1" id="KW-0732">Signal</keyword>
<comment type="caution">
    <text evidence="2">The sequence shown here is derived from an EMBL/GenBank/DDBJ whole genome shotgun (WGS) entry which is preliminary data.</text>
</comment>
<feature type="chain" id="PRO_5045129492" description="Fasciclin domain-containing protein" evidence="1">
    <location>
        <begin position="20"/>
        <end position="238"/>
    </location>
</feature>
<proteinExistence type="predicted"/>
<accession>A0ABS7ZDE0</accession>